<name>A0A5P0ZGF9_9LACO</name>
<dbReference type="RefSeq" id="WP_153382497.1">
    <property type="nucleotide sequence ID" value="NZ_VDFM01000003.1"/>
</dbReference>
<dbReference type="Proteomes" id="UP000380386">
    <property type="component" value="Unassembled WGS sequence"/>
</dbReference>
<dbReference type="EMBL" id="VDFM01000003">
    <property type="protein sequence ID" value="MQS52140.1"/>
    <property type="molecule type" value="Genomic_DNA"/>
</dbReference>
<protein>
    <submittedName>
        <fullName evidence="1">Uncharacterized protein</fullName>
    </submittedName>
</protein>
<proteinExistence type="predicted"/>
<dbReference type="AlphaFoldDB" id="A0A5P0ZGF9"/>
<evidence type="ECO:0000313" key="2">
    <source>
        <dbReference type="Proteomes" id="UP000380386"/>
    </source>
</evidence>
<gene>
    <name evidence="1" type="ORF">FHL02_03795</name>
</gene>
<accession>A0A5P0ZGF9</accession>
<evidence type="ECO:0000313" key="1">
    <source>
        <dbReference type="EMBL" id="MQS52140.1"/>
    </source>
</evidence>
<organism evidence="1 2">
    <name type="scientific">Companilactobacillus mishanensis</name>
    <dbReference type="NCBI Taxonomy" id="2486008"/>
    <lineage>
        <taxon>Bacteria</taxon>
        <taxon>Bacillati</taxon>
        <taxon>Bacillota</taxon>
        <taxon>Bacilli</taxon>
        <taxon>Lactobacillales</taxon>
        <taxon>Lactobacillaceae</taxon>
        <taxon>Companilactobacillus</taxon>
    </lineage>
</organism>
<comment type="caution">
    <text evidence="1">The sequence shown here is derived from an EMBL/GenBank/DDBJ whole genome shotgun (WGS) entry which is preliminary data.</text>
</comment>
<reference evidence="1 2" key="1">
    <citation type="journal article" date="2019" name="Syst. Appl. Microbiol.">
        <title>Polyphasic characterization of two novel Lactobacillus spp. isolated from blown salami packages: Description of Lactobacillus halodurans sp. nov. and Lactobacillus salsicarnum sp. nov.</title>
        <authorList>
            <person name="Schuster J.A."/>
            <person name="Klingl A."/>
            <person name="Vogel R.F."/>
            <person name="Ehrmann M.A."/>
        </authorList>
    </citation>
    <scope>NUCLEOTIDE SEQUENCE [LARGE SCALE GENOMIC DNA]</scope>
    <source>
        <strain evidence="1 2">TMW 1.2118</strain>
    </source>
</reference>
<sequence>MINGFDEEFGFMSDRKPTKIQSVKDVIEAVSWISQNKYNSEMAHIAEDQLHLEVLEQAENQTSLEEYSAMCWLTAQTKNIDFSRWYS</sequence>